<dbReference type="Gene3D" id="3.40.50.1110">
    <property type="entry name" value="SGNH hydrolase"/>
    <property type="match status" value="1"/>
</dbReference>
<name>A0A3N0GQY2_9ACTN</name>
<dbReference type="InterPro" id="IPR036514">
    <property type="entry name" value="SGNH_hydro_sf"/>
</dbReference>
<feature type="active site" evidence="1">
    <location>
        <position position="245"/>
    </location>
</feature>
<dbReference type="InterPro" id="IPR013830">
    <property type="entry name" value="SGNH_hydro"/>
</dbReference>
<dbReference type="Pfam" id="PF13472">
    <property type="entry name" value="Lipase_GDSL_2"/>
    <property type="match status" value="1"/>
</dbReference>
<dbReference type="AlphaFoldDB" id="A0A3N0GQY2"/>
<dbReference type="InterPro" id="IPR037460">
    <property type="entry name" value="SEST-like"/>
</dbReference>
<feature type="domain" description="SGNH hydrolase-type esterase" evidence="3">
    <location>
        <begin position="40"/>
        <end position="253"/>
    </location>
</feature>
<dbReference type="SUPFAM" id="SSF52266">
    <property type="entry name" value="SGNH hydrolase"/>
    <property type="match status" value="1"/>
</dbReference>
<keyword evidence="4" id="KW-0378">Hydrolase</keyword>
<dbReference type="EMBL" id="RJSF01000036">
    <property type="protein sequence ID" value="RNM14893.1"/>
    <property type="molecule type" value="Genomic_DNA"/>
</dbReference>
<dbReference type="RefSeq" id="WP_123222605.1">
    <property type="nucleotide sequence ID" value="NZ_RJSF01000036.1"/>
</dbReference>
<evidence type="ECO:0000313" key="4">
    <source>
        <dbReference type="EMBL" id="RNM14893.1"/>
    </source>
</evidence>
<feature type="disulfide bond" evidence="2">
    <location>
        <begin position="57"/>
        <end position="82"/>
    </location>
</feature>
<dbReference type="PANTHER" id="PTHR37981">
    <property type="entry name" value="LIPASE 2"/>
    <property type="match status" value="1"/>
</dbReference>
<protein>
    <submittedName>
        <fullName evidence="4">SGNH/GDSL hydrolase family protein</fullName>
    </submittedName>
</protein>
<evidence type="ECO:0000256" key="2">
    <source>
        <dbReference type="PIRSR" id="PIRSR637460-2"/>
    </source>
</evidence>
<keyword evidence="2" id="KW-1015">Disulfide bond</keyword>
<accession>A0A3N0GQY2</accession>
<proteinExistence type="predicted"/>
<reference evidence="4 5" key="1">
    <citation type="submission" date="2018-11" db="EMBL/GenBank/DDBJ databases">
        <authorList>
            <person name="Li F."/>
        </authorList>
    </citation>
    <scope>NUCLEOTIDE SEQUENCE [LARGE SCALE GENOMIC DNA]</scope>
    <source>
        <strain evidence="4 5">Gsoil 818</strain>
    </source>
</reference>
<comment type="caution">
    <text evidence="4">The sequence shown here is derived from an EMBL/GenBank/DDBJ whole genome shotgun (WGS) entry which is preliminary data.</text>
</comment>
<dbReference type="PANTHER" id="PTHR37981:SF1">
    <property type="entry name" value="SGNH HYDROLASE-TYPE ESTERASE DOMAIN-CONTAINING PROTEIN"/>
    <property type="match status" value="1"/>
</dbReference>
<dbReference type="GO" id="GO:0004806">
    <property type="term" value="F:triacylglycerol lipase activity"/>
    <property type="evidence" value="ECO:0007669"/>
    <property type="project" value="TreeGrafter"/>
</dbReference>
<feature type="disulfide bond" evidence="2">
    <location>
        <begin position="124"/>
        <end position="132"/>
    </location>
</feature>
<dbReference type="OrthoDB" id="5503950at2"/>
<organism evidence="4 5">
    <name type="scientific">Nocardioides pocheonensis</name>
    <dbReference type="NCBI Taxonomy" id="661485"/>
    <lineage>
        <taxon>Bacteria</taxon>
        <taxon>Bacillati</taxon>
        <taxon>Actinomycetota</taxon>
        <taxon>Actinomycetes</taxon>
        <taxon>Propionibacteriales</taxon>
        <taxon>Nocardioidaceae</taxon>
        <taxon>Nocardioides</taxon>
    </lineage>
</organism>
<evidence type="ECO:0000313" key="5">
    <source>
        <dbReference type="Proteomes" id="UP000279994"/>
    </source>
</evidence>
<keyword evidence="5" id="KW-1185">Reference proteome</keyword>
<dbReference type="Proteomes" id="UP000279994">
    <property type="component" value="Unassembled WGS sequence"/>
</dbReference>
<evidence type="ECO:0000256" key="1">
    <source>
        <dbReference type="PIRSR" id="PIRSR637460-1"/>
    </source>
</evidence>
<dbReference type="GO" id="GO:0019433">
    <property type="term" value="P:triglyceride catabolic process"/>
    <property type="evidence" value="ECO:0007669"/>
    <property type="project" value="TreeGrafter"/>
</dbReference>
<gene>
    <name evidence="4" type="ORF">EFL26_09205</name>
</gene>
<evidence type="ECO:0000259" key="3">
    <source>
        <dbReference type="Pfam" id="PF13472"/>
    </source>
</evidence>
<sequence length="268" mass="27554">MTERSRAARRGLAATVFVALAAFGLTSASAVPRRVVVYDALGDSYASGYGVPPYSACGRSDAAYAVQVAGRERLALDDFVACAGATTATLVSGGQLTALGARTDLVTLTIGGNDTGWSGTIAACLGGTDAACARSIQLSRARVTDVLPGLLDSVYAQVGARAPQARVLVTGYPRLFTPRRGPFLLASPAEQQAMNDGADLLDEVIAAAAARHGFGFVGVTRRFDGHGANAADPWITGALDPAPFHPNVKGYRAYTAAVTAAIRPSELP</sequence>
<dbReference type="CDD" id="cd01823">
    <property type="entry name" value="SEST_like"/>
    <property type="match status" value="1"/>
</dbReference>
<feature type="active site" description="Nucleophile" evidence="1">
    <location>
        <position position="44"/>
    </location>
</feature>